<dbReference type="EMBL" id="CP002696">
    <property type="protein sequence ID" value="AEE17255.1"/>
    <property type="molecule type" value="Genomic_DNA"/>
</dbReference>
<dbReference type="HOGENOM" id="CLU_133297_0_0_12"/>
<dbReference type="InterPro" id="IPR019606">
    <property type="entry name" value="GerMN"/>
</dbReference>
<protein>
    <submittedName>
        <fullName evidence="3">Lipoprotein LpqB, GerMN domain protein</fullName>
    </submittedName>
</protein>
<keyword evidence="4" id="KW-1185">Reference proteome</keyword>
<dbReference type="Proteomes" id="UP000006546">
    <property type="component" value="Chromosome"/>
</dbReference>
<evidence type="ECO:0000259" key="2">
    <source>
        <dbReference type="SMART" id="SM00909"/>
    </source>
</evidence>
<evidence type="ECO:0000256" key="1">
    <source>
        <dbReference type="SAM" id="Phobius"/>
    </source>
</evidence>
<feature type="transmembrane region" description="Helical" evidence="1">
    <location>
        <begin position="12"/>
        <end position="33"/>
    </location>
</feature>
<sequence length="164" mass="18201">MIQIRNYRFTRADSIAALGIAAAFAVSLVFFLVRSDGSRRICYFESLDEPGVFTEIRYMPSSVEPDFSAESGVRFFVEDILLGPLTHRFRPLFVPGTQVQSCFVRGGVLYVDLSAQALQAGGVVSSIKDGTDVFTLNVLKNFPRIKTVELFIDGKRVYEDVSGN</sequence>
<dbReference type="Pfam" id="PF10646">
    <property type="entry name" value="Germane"/>
    <property type="match status" value="1"/>
</dbReference>
<feature type="domain" description="GerMN" evidence="2">
    <location>
        <begin position="73"/>
        <end position="161"/>
    </location>
</feature>
<keyword evidence="1" id="KW-0472">Membrane</keyword>
<evidence type="ECO:0000313" key="4">
    <source>
        <dbReference type="Proteomes" id="UP000006546"/>
    </source>
</evidence>
<keyword evidence="1" id="KW-1133">Transmembrane helix</keyword>
<organism evidence="3 4">
    <name type="scientific">Treponema brennaborense (strain DSM 12168 / CIP 105900 / DD5/3)</name>
    <dbReference type="NCBI Taxonomy" id="906968"/>
    <lineage>
        <taxon>Bacteria</taxon>
        <taxon>Pseudomonadati</taxon>
        <taxon>Spirochaetota</taxon>
        <taxon>Spirochaetia</taxon>
        <taxon>Spirochaetales</taxon>
        <taxon>Treponemataceae</taxon>
        <taxon>Treponema</taxon>
    </lineage>
</organism>
<keyword evidence="3" id="KW-0449">Lipoprotein</keyword>
<dbReference type="AlphaFoldDB" id="F4LIN0"/>
<keyword evidence="1" id="KW-0812">Transmembrane</keyword>
<dbReference type="OrthoDB" id="359886at2"/>
<accession>F4LIN0</accession>
<dbReference type="SMART" id="SM00909">
    <property type="entry name" value="Germane"/>
    <property type="match status" value="1"/>
</dbReference>
<dbReference type="RefSeq" id="WP_013758959.1">
    <property type="nucleotide sequence ID" value="NC_015500.1"/>
</dbReference>
<gene>
    <name evidence="3" type="ordered locus">Trebr_1835</name>
</gene>
<dbReference type="STRING" id="906968.Trebr_1835"/>
<dbReference type="eggNOG" id="ENOG502ZR1A">
    <property type="taxonomic scope" value="Bacteria"/>
</dbReference>
<dbReference type="KEGG" id="tbe:Trebr_1835"/>
<evidence type="ECO:0000313" key="3">
    <source>
        <dbReference type="EMBL" id="AEE17255.1"/>
    </source>
</evidence>
<name>F4LIN0_TREBD</name>
<proteinExistence type="predicted"/>
<reference evidence="4" key="1">
    <citation type="submission" date="2011-04" db="EMBL/GenBank/DDBJ databases">
        <title>The complete genome of Treponema brennaborense DSM 12168.</title>
        <authorList>
            <person name="Lucas S."/>
            <person name="Han J."/>
            <person name="Lapidus A."/>
            <person name="Bruce D."/>
            <person name="Goodwin L."/>
            <person name="Pitluck S."/>
            <person name="Peters L."/>
            <person name="Kyrpides N."/>
            <person name="Mavromatis K."/>
            <person name="Ivanova N."/>
            <person name="Mikhailova N."/>
            <person name="Pagani I."/>
            <person name="Teshima H."/>
            <person name="Detter J.C."/>
            <person name="Tapia R."/>
            <person name="Han C."/>
            <person name="Land M."/>
            <person name="Hauser L."/>
            <person name="Markowitz V."/>
            <person name="Cheng J.-F."/>
            <person name="Hugenholtz P."/>
            <person name="Woyke T."/>
            <person name="Wu D."/>
            <person name="Gronow S."/>
            <person name="Wellnitz S."/>
            <person name="Brambilla E."/>
            <person name="Klenk H.-P."/>
            <person name="Eisen J.A."/>
        </authorList>
    </citation>
    <scope>NUCLEOTIDE SEQUENCE [LARGE SCALE GENOMIC DNA]</scope>
    <source>
        <strain evidence="4">DSM 12168 / CIP 105900 / DD5/3</strain>
    </source>
</reference>